<reference evidence="5 6" key="1">
    <citation type="submission" date="2021-01" db="EMBL/GenBank/DDBJ databases">
        <title>Genomic Encyclopedia of Type Strains, Phase IV (KMG-IV): sequencing the most valuable type-strain genomes for metagenomic binning, comparative biology and taxonomic classification.</title>
        <authorList>
            <person name="Goeker M."/>
        </authorList>
    </citation>
    <scope>NUCLEOTIDE SEQUENCE [LARGE SCALE GENOMIC DNA]</scope>
    <source>
        <strain evidence="5 6">DSM 24436</strain>
    </source>
</reference>
<dbReference type="EMBL" id="JAFBDT010000002">
    <property type="protein sequence ID" value="MBM7560986.1"/>
    <property type="molecule type" value="Genomic_DNA"/>
</dbReference>
<keyword evidence="2" id="KW-0812">Transmembrane</keyword>
<dbReference type="InterPro" id="IPR029016">
    <property type="entry name" value="GAF-like_dom_sf"/>
</dbReference>
<dbReference type="InterPro" id="IPR003607">
    <property type="entry name" value="HD/PDEase_dom"/>
</dbReference>
<dbReference type="PROSITE" id="PS51831">
    <property type="entry name" value="HD"/>
    <property type="match status" value="1"/>
</dbReference>
<dbReference type="SUPFAM" id="SSF109604">
    <property type="entry name" value="HD-domain/PDEase-like"/>
    <property type="match status" value="1"/>
</dbReference>
<dbReference type="Gene3D" id="3.30.450.40">
    <property type="match status" value="1"/>
</dbReference>
<organism evidence="5 6">
    <name type="scientific">Fusibacter tunisiensis</name>
    <dbReference type="NCBI Taxonomy" id="1008308"/>
    <lineage>
        <taxon>Bacteria</taxon>
        <taxon>Bacillati</taxon>
        <taxon>Bacillota</taxon>
        <taxon>Clostridia</taxon>
        <taxon>Eubacteriales</taxon>
        <taxon>Eubacteriales Family XII. Incertae Sedis</taxon>
        <taxon>Fusibacter</taxon>
    </lineage>
</organism>
<dbReference type="InterPro" id="IPR037522">
    <property type="entry name" value="HD_GYP_dom"/>
</dbReference>
<evidence type="ECO:0000256" key="1">
    <source>
        <dbReference type="SAM" id="Coils"/>
    </source>
</evidence>
<feature type="domain" description="HD" evidence="3">
    <location>
        <begin position="437"/>
        <end position="558"/>
    </location>
</feature>
<dbReference type="SMART" id="SM00471">
    <property type="entry name" value="HDc"/>
    <property type="match status" value="1"/>
</dbReference>
<comment type="caution">
    <text evidence="5">The sequence shown here is derived from an EMBL/GenBank/DDBJ whole genome shotgun (WGS) entry which is preliminary data.</text>
</comment>
<dbReference type="Pfam" id="PF13487">
    <property type="entry name" value="HD_5"/>
    <property type="match status" value="1"/>
</dbReference>
<accession>A0ABS2MNK0</accession>
<evidence type="ECO:0000313" key="6">
    <source>
        <dbReference type="Proteomes" id="UP000767854"/>
    </source>
</evidence>
<evidence type="ECO:0000256" key="2">
    <source>
        <dbReference type="SAM" id="Phobius"/>
    </source>
</evidence>
<dbReference type="CDD" id="cd00077">
    <property type="entry name" value="HDc"/>
    <property type="match status" value="1"/>
</dbReference>
<dbReference type="Proteomes" id="UP000767854">
    <property type="component" value="Unassembled WGS sequence"/>
</dbReference>
<feature type="domain" description="HD-GYP" evidence="4">
    <location>
        <begin position="415"/>
        <end position="609"/>
    </location>
</feature>
<dbReference type="Gene3D" id="1.10.3210.10">
    <property type="entry name" value="Hypothetical protein af1432"/>
    <property type="match status" value="1"/>
</dbReference>
<dbReference type="InterPro" id="IPR006675">
    <property type="entry name" value="HDIG_dom"/>
</dbReference>
<dbReference type="PROSITE" id="PS51832">
    <property type="entry name" value="HD_GYP"/>
    <property type="match status" value="1"/>
</dbReference>
<proteinExistence type="predicted"/>
<dbReference type="NCBIfam" id="TIGR00277">
    <property type="entry name" value="HDIG"/>
    <property type="match status" value="1"/>
</dbReference>
<keyword evidence="6" id="KW-1185">Reference proteome</keyword>
<dbReference type="InterPro" id="IPR006674">
    <property type="entry name" value="HD_domain"/>
</dbReference>
<gene>
    <name evidence="5" type="ORF">JOC49_000500</name>
</gene>
<evidence type="ECO:0000313" key="5">
    <source>
        <dbReference type="EMBL" id="MBM7560986.1"/>
    </source>
</evidence>
<protein>
    <submittedName>
        <fullName evidence="5">Nucleotidyltransferase with HDIG domain</fullName>
    </submittedName>
</protein>
<keyword evidence="1" id="KW-0175">Coiled coil</keyword>
<feature type="coiled-coil region" evidence="1">
    <location>
        <begin position="107"/>
        <end position="134"/>
    </location>
</feature>
<feature type="transmembrane region" description="Helical" evidence="2">
    <location>
        <begin position="9"/>
        <end position="26"/>
    </location>
</feature>
<dbReference type="PANTHER" id="PTHR43155:SF2">
    <property type="entry name" value="CYCLIC DI-GMP PHOSPHODIESTERASE PA4108"/>
    <property type="match status" value="1"/>
</dbReference>
<dbReference type="RefSeq" id="WP_204661889.1">
    <property type="nucleotide sequence ID" value="NZ_JAFBDT010000002.1"/>
</dbReference>
<name>A0ABS2MNK0_9FIRM</name>
<keyword evidence="2" id="KW-0472">Membrane</keyword>
<evidence type="ECO:0000259" key="4">
    <source>
        <dbReference type="PROSITE" id="PS51832"/>
    </source>
</evidence>
<dbReference type="PANTHER" id="PTHR43155">
    <property type="entry name" value="CYCLIC DI-GMP PHOSPHODIESTERASE PA4108-RELATED"/>
    <property type="match status" value="1"/>
</dbReference>
<feature type="transmembrane region" description="Helical" evidence="2">
    <location>
        <begin position="32"/>
        <end position="52"/>
    </location>
</feature>
<dbReference type="SUPFAM" id="SSF55781">
    <property type="entry name" value="GAF domain-like"/>
    <property type="match status" value="1"/>
</dbReference>
<sequence>MKIRLRTKLIVSSIVMNLLLLTVIWIKTKNMATVLISLVLLGGFTIFWLRLIQVKIKKSNFSIWWNGNLDINLEHISLVSNSEKRLANLIRNLKARNQSNQQIVKDMDYLKSQIENYDHEMDQIQVNIQRLNYELELNQKANQYLSEHTDHFIIELDGNGIIQKMNTLFETRLGYSSIDSKGLLFDSFVQQTEYDQSFSIKALLNATEEPIFINVLYANRQNNASEYISFRTIKMDSNTFLCLGKSISDEIAIQSRIIRKKKELDYINQINSALISNRSVEELLENILKKLEGLFNMSFGCVYMRNTENEWDLKSFLSKKIDQSTFNQTELEILFDADWLSNPDVRVVAIGDSFPMISDYAQYIAMAPLQVDGRVIAILCSGLGSKMNLNDYNILKMFNNQASIVVQRAIIYEKLRVQYFNTIEALVSVIEAKDKYTEGHSRRVSRFAVEIAKEMGYSSEEIENVEISGLLHDVGKIGINQEILVKRGKLTVEEYEEMKQHPEKGIQILDSINLRKEIKEGILYHHLRYDLSGYPKSNLNHLPPFAAIIGAADAFDAMTSARSYSQARTMEDSMTEIIRYKGRQFDPEVVSVLEQLIREKRHIIQKIIDDEQGESYVISSTLQTVATTGL</sequence>
<evidence type="ECO:0000259" key="3">
    <source>
        <dbReference type="PROSITE" id="PS51831"/>
    </source>
</evidence>
<keyword evidence="2" id="KW-1133">Transmembrane helix</keyword>